<dbReference type="Proteomes" id="UP001597010">
    <property type="component" value="Unassembled WGS sequence"/>
</dbReference>
<gene>
    <name evidence="2" type="ORF">ACFQZX_00305</name>
</gene>
<reference evidence="3" key="1">
    <citation type="journal article" date="2019" name="Int. J. Syst. Evol. Microbiol.">
        <title>The Global Catalogue of Microorganisms (GCM) 10K type strain sequencing project: providing services to taxonomists for standard genome sequencing and annotation.</title>
        <authorList>
            <consortium name="The Broad Institute Genomics Platform"/>
            <consortium name="The Broad Institute Genome Sequencing Center for Infectious Disease"/>
            <person name="Wu L."/>
            <person name="Ma J."/>
        </authorList>
    </citation>
    <scope>NUCLEOTIDE SEQUENCE [LARGE SCALE GENOMIC DNA]</scope>
    <source>
        <strain evidence="3">CCUG 61484</strain>
    </source>
</reference>
<keyword evidence="3" id="KW-1185">Reference proteome</keyword>
<protein>
    <submittedName>
        <fullName evidence="2">Conjugal transfer protein TraI</fullName>
    </submittedName>
</protein>
<accession>A0ABW3AM13</accession>
<organism evidence="2 3">
    <name type="scientific">Mucilaginibacter litoreus</name>
    <dbReference type="NCBI Taxonomy" id="1048221"/>
    <lineage>
        <taxon>Bacteria</taxon>
        <taxon>Pseudomonadati</taxon>
        <taxon>Bacteroidota</taxon>
        <taxon>Sphingobacteriia</taxon>
        <taxon>Sphingobacteriales</taxon>
        <taxon>Sphingobacteriaceae</taxon>
        <taxon>Mucilaginibacter</taxon>
    </lineage>
</organism>
<dbReference type="EMBL" id="JBHTHZ010000001">
    <property type="protein sequence ID" value="MFD0792032.1"/>
    <property type="molecule type" value="Genomic_DNA"/>
</dbReference>
<evidence type="ECO:0000256" key="1">
    <source>
        <dbReference type="SAM" id="SignalP"/>
    </source>
</evidence>
<evidence type="ECO:0000313" key="3">
    <source>
        <dbReference type="Proteomes" id="UP001597010"/>
    </source>
</evidence>
<proteinExistence type="predicted"/>
<evidence type="ECO:0000313" key="2">
    <source>
        <dbReference type="EMBL" id="MFD0792032.1"/>
    </source>
</evidence>
<sequence>MNKYMVILPLSAMTLFVALPKEADAQFAIAEVITAAIKKVVKAIDLQVQRMQNKTIWLQNAQKALENQLSKLKLTEISDWSQKQKELYGQYYEELWKVKAVIAYYERIREMTGRQTAMLKEYNHAWGLLRNDRHFTPEEIAYMQKVYAGLLEESVKNLDQLLVVVNAFKTQMSDAERLKLINEAADRMDANYADLKQFNNQNYLMSIQRGKTETEVQTLKRYYGIQ</sequence>
<keyword evidence="1" id="KW-0732">Signal</keyword>
<feature type="signal peptide" evidence="1">
    <location>
        <begin position="1"/>
        <end position="23"/>
    </location>
</feature>
<comment type="caution">
    <text evidence="2">The sequence shown here is derived from an EMBL/GenBank/DDBJ whole genome shotgun (WGS) entry which is preliminary data.</text>
</comment>
<feature type="chain" id="PRO_5047304937" evidence="1">
    <location>
        <begin position="24"/>
        <end position="226"/>
    </location>
</feature>
<name>A0ABW3AM13_9SPHI</name>